<keyword evidence="4" id="KW-1185">Reference proteome</keyword>
<dbReference type="GO" id="GO:0016491">
    <property type="term" value="F:oxidoreductase activity"/>
    <property type="evidence" value="ECO:0007669"/>
    <property type="project" value="UniProtKB-KW"/>
</dbReference>
<dbReference type="RefSeq" id="WP_115755627.1">
    <property type="nucleotide sequence ID" value="NZ_QFCQ01000037.1"/>
</dbReference>
<evidence type="ECO:0000313" key="3">
    <source>
        <dbReference type="EMBL" id="RDW13387.1"/>
    </source>
</evidence>
<dbReference type="PANTHER" id="PTHR24321:SF15">
    <property type="entry name" value="OXIDOREDUCTASE UCPA"/>
    <property type="match status" value="1"/>
</dbReference>
<gene>
    <name evidence="3" type="ORF">DIE28_08400</name>
</gene>
<evidence type="ECO:0000313" key="4">
    <source>
        <dbReference type="Proteomes" id="UP000256679"/>
    </source>
</evidence>
<dbReference type="Pfam" id="PF13561">
    <property type="entry name" value="adh_short_C2"/>
    <property type="match status" value="1"/>
</dbReference>
<dbReference type="PANTHER" id="PTHR24321">
    <property type="entry name" value="DEHYDROGENASES, SHORT CHAIN"/>
    <property type="match status" value="1"/>
</dbReference>
<dbReference type="EMBL" id="QFCQ01000037">
    <property type="protein sequence ID" value="RDW13387.1"/>
    <property type="molecule type" value="Genomic_DNA"/>
</dbReference>
<evidence type="ECO:0000256" key="1">
    <source>
        <dbReference type="ARBA" id="ARBA00006484"/>
    </source>
</evidence>
<evidence type="ECO:0000256" key="2">
    <source>
        <dbReference type="ARBA" id="ARBA00023002"/>
    </source>
</evidence>
<dbReference type="Proteomes" id="UP000256679">
    <property type="component" value="Unassembled WGS sequence"/>
</dbReference>
<dbReference type="AlphaFoldDB" id="A0A3D8PD65"/>
<dbReference type="PRINTS" id="PR00080">
    <property type="entry name" value="SDRFAMILY"/>
</dbReference>
<dbReference type="Gene3D" id="3.40.50.720">
    <property type="entry name" value="NAD(P)-binding Rossmann-like Domain"/>
    <property type="match status" value="1"/>
</dbReference>
<accession>A0A3D8PD65</accession>
<comment type="similarity">
    <text evidence="1">Belongs to the short-chain dehydrogenases/reductases (SDR) family.</text>
</comment>
<protein>
    <submittedName>
        <fullName evidence="3">3-oxoacyl-ACP reductase</fullName>
    </submittedName>
</protein>
<dbReference type="SUPFAM" id="SSF51735">
    <property type="entry name" value="NAD(P)-binding Rossmann-fold domains"/>
    <property type="match status" value="1"/>
</dbReference>
<organism evidence="3 4">
    <name type="scientific">Paracoccus thiocyanatus</name>
    <dbReference type="NCBI Taxonomy" id="34006"/>
    <lineage>
        <taxon>Bacteria</taxon>
        <taxon>Pseudomonadati</taxon>
        <taxon>Pseudomonadota</taxon>
        <taxon>Alphaproteobacteria</taxon>
        <taxon>Rhodobacterales</taxon>
        <taxon>Paracoccaceae</taxon>
        <taxon>Paracoccus</taxon>
    </lineage>
</organism>
<comment type="caution">
    <text evidence="3">The sequence shown here is derived from an EMBL/GenBank/DDBJ whole genome shotgun (WGS) entry which is preliminary data.</text>
</comment>
<keyword evidence="2" id="KW-0560">Oxidoreductase</keyword>
<sequence length="277" mass="28475">MEGIRSQSAPSAARFTGRSVLVFGAGSSGEGWSNGKAAAFAYGREGARVVCLDLSAEAAEVTAGAIRDAGGEALALAADVTDSASVAAAVAQAVEAYGPPAVLHNNVGVTHMGGPVELSEKDFDASVALNLGSVYRTCKAVIPHFLAAGRGAIVNISSLAAIRWSGYPYFAYYATKAAVNQATVALAMQYARQGIRANCVLPGAIDTPLIYRQIAGQYASVQEMQAARARMVPLGRMGSAWDIAEAALFLASDQAQFITGVCLPVDGGQSCAMQPLP</sequence>
<name>A0A3D8PD65_9RHOB</name>
<dbReference type="FunFam" id="3.40.50.720:FF:000084">
    <property type="entry name" value="Short-chain dehydrogenase reductase"/>
    <property type="match status" value="1"/>
</dbReference>
<dbReference type="PRINTS" id="PR00081">
    <property type="entry name" value="GDHRDH"/>
</dbReference>
<proteinExistence type="inferred from homology"/>
<reference evidence="3 4" key="1">
    <citation type="submission" date="2018-05" db="EMBL/GenBank/DDBJ databases">
        <title>Whole genome sequencing of Paracoccus thiocyanatus SST.</title>
        <authorList>
            <person name="Ghosh W."/>
            <person name="Rameez M.J."/>
            <person name="Roy C."/>
        </authorList>
    </citation>
    <scope>NUCLEOTIDE SEQUENCE [LARGE SCALE GENOMIC DNA]</scope>
    <source>
        <strain evidence="3 4">SST</strain>
    </source>
</reference>
<dbReference type="InterPro" id="IPR002347">
    <property type="entry name" value="SDR_fam"/>
</dbReference>
<dbReference type="InterPro" id="IPR036291">
    <property type="entry name" value="NAD(P)-bd_dom_sf"/>
</dbReference>